<comment type="caution">
    <text evidence="2">The sequence shown here is derived from an EMBL/GenBank/DDBJ whole genome shotgun (WGS) entry which is preliminary data.</text>
</comment>
<dbReference type="GO" id="GO:0016787">
    <property type="term" value="F:hydrolase activity"/>
    <property type="evidence" value="ECO:0007669"/>
    <property type="project" value="UniProtKB-KW"/>
</dbReference>
<protein>
    <submittedName>
        <fullName evidence="2">S-formylglutathione hydrolase FrmB</fullName>
    </submittedName>
</protein>
<proteinExistence type="predicted"/>
<dbReference type="EMBL" id="JACHCA010000006">
    <property type="protein sequence ID" value="MBB6128458.1"/>
    <property type="molecule type" value="Genomic_DNA"/>
</dbReference>
<gene>
    <name evidence="2" type="ORF">HDF22_002579</name>
    <name evidence="1" type="ORF">HDF23_003192</name>
</gene>
<dbReference type="EMBL" id="JACHCB010000007">
    <property type="protein sequence ID" value="MBB6110436.1"/>
    <property type="molecule type" value="Genomic_DNA"/>
</dbReference>
<dbReference type="RefSeq" id="WP_076373948.1">
    <property type="nucleotide sequence ID" value="NZ_FTMG01000006.1"/>
</dbReference>
<evidence type="ECO:0000313" key="1">
    <source>
        <dbReference type="EMBL" id="MBB6110436.1"/>
    </source>
</evidence>
<dbReference type="InterPro" id="IPR029058">
    <property type="entry name" value="AB_hydrolase_fold"/>
</dbReference>
<dbReference type="AlphaFoldDB" id="A0A841JIF2"/>
<accession>A0A841JIF2</accession>
<dbReference type="InterPro" id="IPR050583">
    <property type="entry name" value="Mycobacterial_A85_antigen"/>
</dbReference>
<name>A0A841JIF2_9SPHI</name>
<evidence type="ECO:0000313" key="2">
    <source>
        <dbReference type="EMBL" id="MBB6128458.1"/>
    </source>
</evidence>
<dbReference type="InterPro" id="IPR000801">
    <property type="entry name" value="Esterase-like"/>
</dbReference>
<evidence type="ECO:0000313" key="3">
    <source>
        <dbReference type="Proteomes" id="UP000541583"/>
    </source>
</evidence>
<dbReference type="Gene3D" id="3.40.50.1820">
    <property type="entry name" value="alpha/beta hydrolase"/>
    <property type="match status" value="1"/>
</dbReference>
<dbReference type="Proteomes" id="UP000541583">
    <property type="component" value="Unassembled WGS sequence"/>
</dbReference>
<evidence type="ECO:0000313" key="4">
    <source>
        <dbReference type="Proteomes" id="UP000548326"/>
    </source>
</evidence>
<dbReference type="PANTHER" id="PTHR48098">
    <property type="entry name" value="ENTEROCHELIN ESTERASE-RELATED"/>
    <property type="match status" value="1"/>
</dbReference>
<dbReference type="OrthoDB" id="9803578at2"/>
<sequence length="347" mass="38609">MKSLLIALMICIASTSFGQKVPEGRVVVMKLLSQSLKGNPAGEDSLRSVTIYLPPGYNQDGKKYPVIYFLHGYTGTDTSTLAFLKLDKLMDTALNTNHIRPCIIVLPNSNTRYKGSFYTNSSLNGNWADFIGKDVVNFIDHNFKTIANRDSRGIAGISMGGHGALKLSMLYPDVFGAVYAMSPAVLNWSDGNNTSSEAFEEIAGAKSEHDIFKSFPATLMVDLARSFSPDINKPPFYADMPANYINDDMIVDTAVIARWNVNLPTQMILGHLKALKSMNAIKFDWGRNDEGRHIPLTCTEFSKVLERYGVSHFAEEYRGGHIDQLAGIDGRVYTEVLPFFDRYLQFK</sequence>
<keyword evidence="2" id="KW-0378">Hydrolase</keyword>
<dbReference type="SUPFAM" id="SSF53474">
    <property type="entry name" value="alpha/beta-Hydrolases"/>
    <property type="match status" value="1"/>
</dbReference>
<keyword evidence="3" id="KW-1185">Reference proteome</keyword>
<reference evidence="3 4" key="1">
    <citation type="submission" date="2020-08" db="EMBL/GenBank/DDBJ databases">
        <title>Genomic Encyclopedia of Type Strains, Phase IV (KMG-V): Genome sequencing to study the core and pangenomes of soil and plant-associated prokaryotes.</title>
        <authorList>
            <person name="Whitman W."/>
        </authorList>
    </citation>
    <scope>NUCLEOTIDE SEQUENCE [LARGE SCALE GENOMIC DNA]</scope>
    <source>
        <strain evidence="1 3">ANJLi2</strain>
        <strain evidence="2 4">MP601</strain>
    </source>
</reference>
<organism evidence="2 4">
    <name type="scientific">Mucilaginibacter lappiensis</name>
    <dbReference type="NCBI Taxonomy" id="354630"/>
    <lineage>
        <taxon>Bacteria</taxon>
        <taxon>Pseudomonadati</taxon>
        <taxon>Bacteroidota</taxon>
        <taxon>Sphingobacteriia</taxon>
        <taxon>Sphingobacteriales</taxon>
        <taxon>Sphingobacteriaceae</taxon>
        <taxon>Mucilaginibacter</taxon>
    </lineage>
</organism>
<dbReference type="Proteomes" id="UP000548326">
    <property type="component" value="Unassembled WGS sequence"/>
</dbReference>
<dbReference type="Pfam" id="PF00756">
    <property type="entry name" value="Esterase"/>
    <property type="match status" value="1"/>
</dbReference>